<feature type="transmembrane region" description="Helical" evidence="6">
    <location>
        <begin position="310"/>
        <end position="333"/>
    </location>
</feature>
<dbReference type="InterPro" id="IPR036259">
    <property type="entry name" value="MFS_trans_sf"/>
</dbReference>
<gene>
    <name evidence="7" type="ORF">SLS56_001824</name>
</gene>
<dbReference type="Gene3D" id="1.20.1250.20">
    <property type="entry name" value="MFS general substrate transporter like domains"/>
    <property type="match status" value="2"/>
</dbReference>
<feature type="region of interest" description="Disordered" evidence="5">
    <location>
        <begin position="1"/>
        <end position="44"/>
    </location>
</feature>
<feature type="transmembrane region" description="Helical" evidence="6">
    <location>
        <begin position="391"/>
        <end position="411"/>
    </location>
</feature>
<feature type="transmembrane region" description="Helical" evidence="6">
    <location>
        <begin position="481"/>
        <end position="507"/>
    </location>
</feature>
<feature type="transmembrane region" description="Helical" evidence="6">
    <location>
        <begin position="284"/>
        <end position="303"/>
    </location>
</feature>
<dbReference type="SUPFAM" id="SSF103473">
    <property type="entry name" value="MFS general substrate transporter"/>
    <property type="match status" value="1"/>
</dbReference>
<evidence type="ECO:0000313" key="8">
    <source>
        <dbReference type="Proteomes" id="UP001521116"/>
    </source>
</evidence>
<comment type="subcellular location">
    <subcellularLocation>
        <location evidence="1">Membrane</location>
        <topology evidence="1">Multi-pass membrane protein</topology>
    </subcellularLocation>
</comment>
<keyword evidence="4 6" id="KW-0472">Membrane</keyword>
<dbReference type="PANTHER" id="PTHR23501:SF55">
    <property type="entry name" value="SIDEROPHORE IRON TRANSPORTER, PUTATIVE (AFU_ORTHOLOGUE AFUA_3G03440)-RELATED"/>
    <property type="match status" value="1"/>
</dbReference>
<organism evidence="7 8">
    <name type="scientific">Neofusicoccum ribis</name>
    <dbReference type="NCBI Taxonomy" id="45134"/>
    <lineage>
        <taxon>Eukaryota</taxon>
        <taxon>Fungi</taxon>
        <taxon>Dikarya</taxon>
        <taxon>Ascomycota</taxon>
        <taxon>Pezizomycotina</taxon>
        <taxon>Dothideomycetes</taxon>
        <taxon>Dothideomycetes incertae sedis</taxon>
        <taxon>Botryosphaeriales</taxon>
        <taxon>Botryosphaeriaceae</taxon>
        <taxon>Neofusicoccum</taxon>
    </lineage>
</organism>
<evidence type="ECO:0000256" key="3">
    <source>
        <dbReference type="ARBA" id="ARBA00022989"/>
    </source>
</evidence>
<keyword evidence="8" id="KW-1185">Reference proteome</keyword>
<accession>A0ABR3T752</accession>
<dbReference type="Pfam" id="PF07690">
    <property type="entry name" value="MFS_1"/>
    <property type="match status" value="1"/>
</dbReference>
<evidence type="ECO:0000256" key="5">
    <source>
        <dbReference type="SAM" id="MobiDB-lite"/>
    </source>
</evidence>
<feature type="transmembrane region" description="Helical" evidence="6">
    <location>
        <begin position="107"/>
        <end position="127"/>
    </location>
</feature>
<feature type="transmembrane region" description="Helical" evidence="6">
    <location>
        <begin position="70"/>
        <end position="87"/>
    </location>
</feature>
<feature type="transmembrane region" description="Helical" evidence="6">
    <location>
        <begin position="561"/>
        <end position="579"/>
    </location>
</feature>
<dbReference type="InterPro" id="IPR011701">
    <property type="entry name" value="MFS"/>
</dbReference>
<comment type="caution">
    <text evidence="7">The sequence shown here is derived from an EMBL/GenBank/DDBJ whole genome shotgun (WGS) entry which is preliminary data.</text>
</comment>
<feature type="transmembrane region" description="Helical" evidence="6">
    <location>
        <begin position="227"/>
        <end position="248"/>
    </location>
</feature>
<evidence type="ECO:0000256" key="2">
    <source>
        <dbReference type="ARBA" id="ARBA00022692"/>
    </source>
</evidence>
<reference evidence="7 8" key="1">
    <citation type="submission" date="2024-02" db="EMBL/GenBank/DDBJ databases">
        <title>De novo assembly and annotation of 12 fungi associated with fruit tree decline syndrome in Ontario, Canada.</title>
        <authorList>
            <person name="Sulman M."/>
            <person name="Ellouze W."/>
            <person name="Ilyukhin E."/>
        </authorList>
    </citation>
    <scope>NUCLEOTIDE SEQUENCE [LARGE SCALE GENOMIC DNA]</scope>
    <source>
        <strain evidence="7 8">M1-105</strain>
    </source>
</reference>
<protein>
    <submittedName>
        <fullName evidence="7">Uncharacterized protein</fullName>
    </submittedName>
</protein>
<proteinExistence type="predicted"/>
<feature type="transmembrane region" description="Helical" evidence="6">
    <location>
        <begin position="139"/>
        <end position="166"/>
    </location>
</feature>
<sequence length="599" mass="64360">MNASQSAVLTDEAREPSVPRASPPCLPGEDSPLLMHNDRGDGPEQRQLAGFPKNGVEDMEAVRSMWTPKVLAAAYLGVLLVIFGNGLESQASSNLMPYATSEFSEHALVSTVGISSSFIAGVARIPVAKLVDIWGRGEGFVVMVASATLGLALMAVCRNIAVYVIAQVFYAVGTDSANYILHVFMADVSTLRNRALAFGFATTPYLLTAFAGPALAQWFQKNSTWRWAYVTFAITTPLLASPLAFLLLNTKRNAFKEGLIRRSHLQKAEPLKLWLQRLAVEFDVVGASLFVTGLALILIPLSLQSHYAGGLLDVTMISQCIAGLSSLLLFGAWESRYAPVPLIPYRVIMNRTVAGSCLLCFGCFVANGCYHTYFPSFLQVVHRLSIRDAGYIANISSITACLCGVSIAWLIRQTGRFKPFGLLAQPIRALGLLCMIPAVARGPSVSTAVLVGCQFGIAISGSMLVAANNTAVNAAVAKKDIAIVIAVLLLFSSVGNSVGTAVGGVVWSNSMPRLLREYLPDGKKHLALAIYGSLKKQLAFPDGSEERAAIVKAYCVTETRLCVYAALSVPFVIACVLMWRDVPVRDEMDGRAAESEHLD</sequence>
<evidence type="ECO:0000256" key="1">
    <source>
        <dbReference type="ARBA" id="ARBA00004141"/>
    </source>
</evidence>
<dbReference type="PANTHER" id="PTHR23501">
    <property type="entry name" value="MAJOR FACILITATOR SUPERFAMILY"/>
    <property type="match status" value="1"/>
</dbReference>
<feature type="transmembrane region" description="Helical" evidence="6">
    <location>
        <begin position="353"/>
        <end position="370"/>
    </location>
</feature>
<keyword evidence="3 6" id="KW-1133">Transmembrane helix</keyword>
<name>A0ABR3T752_9PEZI</name>
<keyword evidence="2 6" id="KW-0812">Transmembrane</keyword>
<evidence type="ECO:0000256" key="6">
    <source>
        <dbReference type="SAM" id="Phobius"/>
    </source>
</evidence>
<evidence type="ECO:0000313" key="7">
    <source>
        <dbReference type="EMBL" id="KAL1635399.1"/>
    </source>
</evidence>
<feature type="transmembrane region" description="Helical" evidence="6">
    <location>
        <begin position="195"/>
        <end position="215"/>
    </location>
</feature>
<feature type="transmembrane region" description="Helical" evidence="6">
    <location>
        <begin position="447"/>
        <end position="469"/>
    </location>
</feature>
<evidence type="ECO:0000256" key="4">
    <source>
        <dbReference type="ARBA" id="ARBA00023136"/>
    </source>
</evidence>
<dbReference type="EMBL" id="JAJVDC020000011">
    <property type="protein sequence ID" value="KAL1635399.1"/>
    <property type="molecule type" value="Genomic_DNA"/>
</dbReference>
<dbReference type="Proteomes" id="UP001521116">
    <property type="component" value="Unassembled WGS sequence"/>
</dbReference>